<evidence type="ECO:0000259" key="1">
    <source>
        <dbReference type="Pfam" id="PF03190"/>
    </source>
</evidence>
<dbReference type="InterPro" id="IPR036249">
    <property type="entry name" value="Thioredoxin-like_sf"/>
</dbReference>
<comment type="caution">
    <text evidence="2">The sequence shown here is derived from an EMBL/GenBank/DDBJ whole genome shotgun (WGS) entry which is preliminary data.</text>
</comment>
<dbReference type="PIRSF" id="PIRSF006402">
    <property type="entry name" value="UCP006402_thioredoxin"/>
    <property type="match status" value="1"/>
</dbReference>
<accession>A0A7I9VJ93</accession>
<gene>
    <name evidence="2" type="primary">yyaL</name>
    <name evidence="2" type="ORF">AMYX_08380</name>
</gene>
<dbReference type="GO" id="GO:0005975">
    <property type="term" value="P:carbohydrate metabolic process"/>
    <property type="evidence" value="ECO:0007669"/>
    <property type="project" value="InterPro"/>
</dbReference>
<dbReference type="InterPro" id="IPR024705">
    <property type="entry name" value="Ssp411"/>
</dbReference>
<dbReference type="CDD" id="cd02955">
    <property type="entry name" value="SSP411"/>
    <property type="match status" value="1"/>
</dbReference>
<dbReference type="PANTHER" id="PTHR42899:SF1">
    <property type="entry name" value="SPERMATOGENESIS-ASSOCIATED PROTEIN 20"/>
    <property type="match status" value="1"/>
</dbReference>
<dbReference type="Proteomes" id="UP000503640">
    <property type="component" value="Unassembled WGS sequence"/>
</dbReference>
<dbReference type="InterPro" id="IPR004879">
    <property type="entry name" value="Ssp411-like_TRX"/>
</dbReference>
<evidence type="ECO:0000313" key="3">
    <source>
        <dbReference type="Proteomes" id="UP000503640"/>
    </source>
</evidence>
<evidence type="ECO:0000313" key="2">
    <source>
        <dbReference type="EMBL" id="GEJ56097.1"/>
    </source>
</evidence>
<dbReference type="SUPFAM" id="SSF48208">
    <property type="entry name" value="Six-hairpin glycosidases"/>
    <property type="match status" value="1"/>
</dbReference>
<dbReference type="InterPro" id="IPR012341">
    <property type="entry name" value="6hp_glycosidase-like_sf"/>
</dbReference>
<sequence length="726" mass="79267">MIEPLPGAAPHPAALQASLERAIERLGPGYRPRTRHLAGDGRPRFTNRLALESSPYLLQHAHNPVAWWPWGDEAFEEARRTGRPIFLSIGYSTCHWCHVMERESFEDEEVARYLNQRYVAIKVDREERPDVDAIYMTAVQALTGGGGWPMTVFLDADREPFFAGTYFPARDGDRGPARGLLSILAEIVAVWERDPPRVKNAGRALAEAIRVALSGAGAAPGDAPPGAEPIQRAVRFFEGVFDAQHGGVNRAPKFPSNLPVRLLLRHHRRTHDPSSLHMALLTLERMAAGGLMDQVGGGFHRYSTDERWLVPHFEKMLYDNAQLAVAYAEAWQVTGRRDLARVARQTLDYVLRELASPEGALWSATDADSEGEEGRFYVWEERELREVLGAGADRFLAFYGVTPGGNFEGRNILAVPSPDEDAWEALAPARVALYQARARRPPPLLDDKVVAAWNGLGLSALAFGGRVLDEPLYVEAAARAARFVLGTLRPAGRLARSWRAGALGPPGYLSDHAFLVQGLLDLHEATLDPTWLREALALASATEELFADPRGGWFVTGHDQEELLAREKPTHDGAEPSGAAVALLNAVRLEAYTADARWSEVVQRALRWYAPALAEQPVALTELLLGLDAALDGPGEVVLVWPEDAEAPAAMLEVLRRTFMPARALTGAAEGATLARLAAAAPVAAGRAAVSGQPTAYVCERGACRLPAVTPEKLADQLRPVRPYRG</sequence>
<dbReference type="InterPro" id="IPR008928">
    <property type="entry name" value="6-hairpin_glycosidase_sf"/>
</dbReference>
<dbReference type="Gene3D" id="3.40.30.10">
    <property type="entry name" value="Glutaredoxin"/>
    <property type="match status" value="1"/>
</dbReference>
<dbReference type="AlphaFoldDB" id="A0A7I9VJ93"/>
<name>A0A7I9VJ93_9BACT</name>
<dbReference type="Pfam" id="PF03190">
    <property type="entry name" value="Thioredox_DsbH"/>
    <property type="match status" value="1"/>
</dbReference>
<dbReference type="PANTHER" id="PTHR42899">
    <property type="entry name" value="SPERMATOGENESIS-ASSOCIATED PROTEIN 20"/>
    <property type="match status" value="1"/>
</dbReference>
<dbReference type="RefSeq" id="WP_176063266.1">
    <property type="nucleotide sequence ID" value="NZ_BJTG01000002.1"/>
</dbReference>
<protein>
    <submittedName>
        <fullName evidence="2">Thioredoxin</fullName>
    </submittedName>
</protein>
<proteinExistence type="predicted"/>
<keyword evidence="3" id="KW-1185">Reference proteome</keyword>
<dbReference type="SUPFAM" id="SSF52833">
    <property type="entry name" value="Thioredoxin-like"/>
    <property type="match status" value="1"/>
</dbReference>
<feature type="domain" description="Spermatogenesis-associated protein 20-like TRX" evidence="1">
    <location>
        <begin position="46"/>
        <end position="209"/>
    </location>
</feature>
<organism evidence="2 3">
    <name type="scientific">Anaeromyxobacter diazotrophicus</name>
    <dbReference type="NCBI Taxonomy" id="2590199"/>
    <lineage>
        <taxon>Bacteria</taxon>
        <taxon>Pseudomonadati</taxon>
        <taxon>Myxococcota</taxon>
        <taxon>Myxococcia</taxon>
        <taxon>Myxococcales</taxon>
        <taxon>Cystobacterineae</taxon>
        <taxon>Anaeromyxobacteraceae</taxon>
        <taxon>Anaeromyxobacter</taxon>
    </lineage>
</organism>
<dbReference type="EMBL" id="BJTG01000002">
    <property type="protein sequence ID" value="GEJ56097.1"/>
    <property type="molecule type" value="Genomic_DNA"/>
</dbReference>
<reference evidence="3" key="1">
    <citation type="journal article" date="2020" name="Appl. Environ. Microbiol.">
        <title>Diazotrophic Anaeromyxobacter Isolates from Soils.</title>
        <authorList>
            <person name="Masuda Y."/>
            <person name="Yamanaka H."/>
            <person name="Xu Z.X."/>
            <person name="Shiratori Y."/>
            <person name="Aono T."/>
            <person name="Amachi S."/>
            <person name="Senoo K."/>
            <person name="Itoh H."/>
        </authorList>
    </citation>
    <scope>NUCLEOTIDE SEQUENCE [LARGE SCALE GENOMIC DNA]</scope>
    <source>
        <strain evidence="3">R267</strain>
    </source>
</reference>
<dbReference type="Gene3D" id="1.50.10.10">
    <property type="match status" value="1"/>
</dbReference>